<dbReference type="InterPro" id="IPR045262">
    <property type="entry name" value="STP/PLT_plant"/>
</dbReference>
<evidence type="ECO:0000256" key="7">
    <source>
        <dbReference type="SAM" id="Phobius"/>
    </source>
</evidence>
<sequence length="70" mass="7348">MATGAFPEGASGGAGYSGRVTPFVSVPLYLSEMAPPKYRGAINNFFELSVSLGILFANIINYFVARITAG</sequence>
<accession>A0A5J9V663</accession>
<evidence type="ECO:0000256" key="4">
    <source>
        <dbReference type="ARBA" id="ARBA00022692"/>
    </source>
</evidence>
<evidence type="ECO:0000256" key="6">
    <source>
        <dbReference type="ARBA" id="ARBA00023136"/>
    </source>
</evidence>
<dbReference type="AlphaFoldDB" id="A0A5J9V663"/>
<comment type="caution">
    <text evidence="9">The sequence shown here is derived from an EMBL/GenBank/DDBJ whole genome shotgun (WGS) entry which is preliminary data.</text>
</comment>
<evidence type="ECO:0000313" key="9">
    <source>
        <dbReference type="EMBL" id="TVU31682.1"/>
    </source>
</evidence>
<feature type="domain" description="Major facilitator superfamily (MFS) profile" evidence="8">
    <location>
        <begin position="1"/>
        <end position="70"/>
    </location>
</feature>
<name>A0A5J9V663_9POAL</name>
<keyword evidence="3" id="KW-0813">Transport</keyword>
<dbReference type="Proteomes" id="UP000324897">
    <property type="component" value="Chromosome 1"/>
</dbReference>
<protein>
    <recommendedName>
        <fullName evidence="8">Major facilitator superfamily (MFS) profile domain-containing protein</fullName>
    </recommendedName>
</protein>
<evidence type="ECO:0000256" key="5">
    <source>
        <dbReference type="ARBA" id="ARBA00022989"/>
    </source>
</evidence>
<dbReference type="InterPro" id="IPR005828">
    <property type="entry name" value="MFS_sugar_transport-like"/>
</dbReference>
<keyword evidence="5 7" id="KW-1133">Transmembrane helix</keyword>
<feature type="transmembrane region" description="Helical" evidence="7">
    <location>
        <begin position="45"/>
        <end position="64"/>
    </location>
</feature>
<feature type="non-terminal residue" evidence="9">
    <location>
        <position position="1"/>
    </location>
</feature>
<dbReference type="Pfam" id="PF00083">
    <property type="entry name" value="Sugar_tr"/>
    <property type="match status" value="1"/>
</dbReference>
<dbReference type="Gramene" id="TVU31682">
    <property type="protein sequence ID" value="TVU31682"/>
    <property type="gene ID" value="EJB05_23380"/>
</dbReference>
<keyword evidence="4 7" id="KW-0812">Transmembrane</keyword>
<dbReference type="OrthoDB" id="5296287at2759"/>
<gene>
    <name evidence="9" type="ORF">EJB05_23380</name>
</gene>
<keyword evidence="10" id="KW-1185">Reference proteome</keyword>
<evidence type="ECO:0000256" key="2">
    <source>
        <dbReference type="ARBA" id="ARBA00010992"/>
    </source>
</evidence>
<dbReference type="PANTHER" id="PTHR23500">
    <property type="entry name" value="SOLUTE CARRIER FAMILY 2, FACILITATED GLUCOSE TRANSPORTER"/>
    <property type="match status" value="1"/>
</dbReference>
<dbReference type="PROSITE" id="PS50850">
    <property type="entry name" value="MFS"/>
    <property type="match status" value="1"/>
</dbReference>
<comment type="subcellular location">
    <subcellularLocation>
        <location evidence="1">Membrane</location>
        <topology evidence="1">Multi-pass membrane protein</topology>
    </subcellularLocation>
</comment>
<evidence type="ECO:0000259" key="8">
    <source>
        <dbReference type="PROSITE" id="PS50850"/>
    </source>
</evidence>
<proteinExistence type="inferred from homology"/>
<dbReference type="InterPro" id="IPR020846">
    <property type="entry name" value="MFS_dom"/>
</dbReference>
<evidence type="ECO:0000256" key="3">
    <source>
        <dbReference type="ARBA" id="ARBA00022448"/>
    </source>
</evidence>
<evidence type="ECO:0000256" key="1">
    <source>
        <dbReference type="ARBA" id="ARBA00004141"/>
    </source>
</evidence>
<evidence type="ECO:0000313" key="10">
    <source>
        <dbReference type="Proteomes" id="UP000324897"/>
    </source>
</evidence>
<dbReference type="Gene3D" id="1.20.1250.20">
    <property type="entry name" value="MFS general substrate transporter like domains"/>
    <property type="match status" value="1"/>
</dbReference>
<dbReference type="SUPFAM" id="SSF103473">
    <property type="entry name" value="MFS general substrate transporter"/>
    <property type="match status" value="1"/>
</dbReference>
<comment type="similarity">
    <text evidence="2">Belongs to the major facilitator superfamily. Sugar transporter (TC 2.A.1.1) family.</text>
</comment>
<keyword evidence="6 7" id="KW-0472">Membrane</keyword>
<reference evidence="9 10" key="1">
    <citation type="journal article" date="2019" name="Sci. Rep.">
        <title>A high-quality genome of Eragrostis curvula grass provides insights into Poaceae evolution and supports new strategies to enhance forage quality.</title>
        <authorList>
            <person name="Carballo J."/>
            <person name="Santos B.A.C.M."/>
            <person name="Zappacosta D."/>
            <person name="Garbus I."/>
            <person name="Selva J.P."/>
            <person name="Gallo C.A."/>
            <person name="Diaz A."/>
            <person name="Albertini E."/>
            <person name="Caccamo M."/>
            <person name="Echenique V."/>
        </authorList>
    </citation>
    <scope>NUCLEOTIDE SEQUENCE [LARGE SCALE GENOMIC DNA]</scope>
    <source>
        <strain evidence="10">cv. Victoria</strain>
        <tissue evidence="9">Leaf</tissue>
    </source>
</reference>
<dbReference type="PANTHER" id="PTHR23500:SF334">
    <property type="entry name" value="CARRIER PROTEIN HEX6, PUTATIVE, EXPRESSED-RELATED"/>
    <property type="match status" value="1"/>
</dbReference>
<dbReference type="GO" id="GO:0016020">
    <property type="term" value="C:membrane"/>
    <property type="evidence" value="ECO:0007669"/>
    <property type="project" value="UniProtKB-SubCell"/>
</dbReference>
<dbReference type="EMBL" id="RWGY01000011">
    <property type="protein sequence ID" value="TVU31682.1"/>
    <property type="molecule type" value="Genomic_DNA"/>
</dbReference>
<organism evidence="9 10">
    <name type="scientific">Eragrostis curvula</name>
    <name type="common">weeping love grass</name>
    <dbReference type="NCBI Taxonomy" id="38414"/>
    <lineage>
        <taxon>Eukaryota</taxon>
        <taxon>Viridiplantae</taxon>
        <taxon>Streptophyta</taxon>
        <taxon>Embryophyta</taxon>
        <taxon>Tracheophyta</taxon>
        <taxon>Spermatophyta</taxon>
        <taxon>Magnoliopsida</taxon>
        <taxon>Liliopsida</taxon>
        <taxon>Poales</taxon>
        <taxon>Poaceae</taxon>
        <taxon>PACMAD clade</taxon>
        <taxon>Chloridoideae</taxon>
        <taxon>Eragrostideae</taxon>
        <taxon>Eragrostidinae</taxon>
        <taxon>Eragrostis</taxon>
    </lineage>
</organism>
<dbReference type="InterPro" id="IPR036259">
    <property type="entry name" value="MFS_trans_sf"/>
</dbReference>
<dbReference type="GO" id="GO:0015144">
    <property type="term" value="F:carbohydrate transmembrane transporter activity"/>
    <property type="evidence" value="ECO:0007669"/>
    <property type="project" value="InterPro"/>
</dbReference>